<dbReference type="OrthoDB" id="186853at2157"/>
<feature type="compositionally biased region" description="Basic and acidic residues" evidence="1">
    <location>
        <begin position="1"/>
        <end position="14"/>
    </location>
</feature>
<evidence type="ECO:0000256" key="1">
    <source>
        <dbReference type="SAM" id="MobiDB-lite"/>
    </source>
</evidence>
<feature type="domain" description="DUF7511" evidence="2">
    <location>
        <begin position="30"/>
        <end position="74"/>
    </location>
</feature>
<dbReference type="EMBL" id="RDFA01000008">
    <property type="protein sequence ID" value="RXK46612.1"/>
    <property type="molecule type" value="Genomic_DNA"/>
</dbReference>
<organism evidence="3 4">
    <name type="scientific">Halorientalis pallida</name>
    <dbReference type="NCBI Taxonomy" id="2479928"/>
    <lineage>
        <taxon>Archaea</taxon>
        <taxon>Methanobacteriati</taxon>
        <taxon>Methanobacteriota</taxon>
        <taxon>Stenosarchaea group</taxon>
        <taxon>Halobacteria</taxon>
        <taxon>Halobacteriales</taxon>
        <taxon>Haloarculaceae</taxon>
        <taxon>Halorientalis</taxon>
    </lineage>
</organism>
<accession>A0A498KZZ7</accession>
<reference evidence="3 4" key="1">
    <citation type="submission" date="2019-01" db="EMBL/GenBank/DDBJ databases">
        <title>Halorientalis sp. F13-25 a new haloarchaeum isolated from hypersaline water.</title>
        <authorList>
            <person name="Ana D.-V."/>
            <person name="Cristina S.-P."/>
            <person name="Antonio V."/>
        </authorList>
    </citation>
    <scope>NUCLEOTIDE SEQUENCE [LARGE SCALE GENOMIC DNA]</scope>
    <source>
        <strain evidence="3 4">F13-25</strain>
    </source>
</reference>
<dbReference type="RefSeq" id="WP_129070411.1">
    <property type="nucleotide sequence ID" value="NZ_RDFA01000008.1"/>
</dbReference>
<gene>
    <name evidence="3" type="ORF">EAF64_18200</name>
</gene>
<dbReference type="AlphaFoldDB" id="A0A498KZZ7"/>
<keyword evidence="4" id="KW-1185">Reference proteome</keyword>
<dbReference type="Proteomes" id="UP000289691">
    <property type="component" value="Unassembled WGS sequence"/>
</dbReference>
<evidence type="ECO:0000313" key="3">
    <source>
        <dbReference type="EMBL" id="RXK46612.1"/>
    </source>
</evidence>
<evidence type="ECO:0000313" key="4">
    <source>
        <dbReference type="Proteomes" id="UP000289691"/>
    </source>
</evidence>
<evidence type="ECO:0000259" key="2">
    <source>
        <dbReference type="Pfam" id="PF24351"/>
    </source>
</evidence>
<dbReference type="Pfam" id="PF24351">
    <property type="entry name" value="DUF7511"/>
    <property type="match status" value="1"/>
</dbReference>
<proteinExistence type="predicted"/>
<name>A0A498KZZ7_9EURY</name>
<dbReference type="InterPro" id="IPR055933">
    <property type="entry name" value="DUF7511"/>
</dbReference>
<sequence length="74" mass="7843">MSPHTTDDDVRDDAPLPTPADDAEPSVPIAAEIVVSRGQPAECTLYPADASGIELMSTWVTAREGSFVSLDTVR</sequence>
<feature type="region of interest" description="Disordered" evidence="1">
    <location>
        <begin position="1"/>
        <end position="26"/>
    </location>
</feature>
<protein>
    <submittedName>
        <fullName evidence="3">Transcriptional regulator</fullName>
    </submittedName>
</protein>
<comment type="caution">
    <text evidence="3">The sequence shown here is derived from an EMBL/GenBank/DDBJ whole genome shotgun (WGS) entry which is preliminary data.</text>
</comment>